<evidence type="ECO:0000256" key="9">
    <source>
        <dbReference type="ARBA" id="ARBA00023134"/>
    </source>
</evidence>
<evidence type="ECO:0000259" key="11">
    <source>
        <dbReference type="PROSITE" id="PS50936"/>
    </source>
</evidence>
<feature type="domain" description="EngC GTPase" evidence="11">
    <location>
        <begin position="108"/>
        <end position="255"/>
    </location>
</feature>
<dbReference type="InterPro" id="IPR012340">
    <property type="entry name" value="NA-bd_OB-fold"/>
</dbReference>
<dbReference type="InterPro" id="IPR010914">
    <property type="entry name" value="RsgA_GTPase_dom"/>
</dbReference>
<dbReference type="RefSeq" id="WP_059351183.1">
    <property type="nucleotide sequence ID" value="NZ_LDYG01000029.1"/>
</dbReference>
<dbReference type="GO" id="GO:0003924">
    <property type="term" value="F:GTPase activity"/>
    <property type="evidence" value="ECO:0007669"/>
    <property type="project" value="UniProtKB-UniRule"/>
</dbReference>
<dbReference type="PANTHER" id="PTHR32120">
    <property type="entry name" value="SMALL RIBOSOMAL SUBUNIT BIOGENESIS GTPASE RSGA"/>
    <property type="match status" value="1"/>
</dbReference>
<dbReference type="GO" id="GO:0005737">
    <property type="term" value="C:cytoplasm"/>
    <property type="evidence" value="ECO:0007669"/>
    <property type="project" value="UniProtKB-SubCell"/>
</dbReference>
<dbReference type="Pfam" id="PF16745">
    <property type="entry name" value="RsgA_N"/>
    <property type="match status" value="1"/>
</dbReference>
<evidence type="ECO:0000256" key="3">
    <source>
        <dbReference type="ARBA" id="ARBA00022723"/>
    </source>
</evidence>
<feature type="domain" description="CP-type G" evidence="12">
    <location>
        <begin position="99"/>
        <end position="257"/>
    </location>
</feature>
<keyword evidence="14" id="KW-1185">Reference proteome</keyword>
<dbReference type="InterPro" id="IPR004881">
    <property type="entry name" value="Ribosome_biogen_GTPase_RsgA"/>
</dbReference>
<proteinExistence type="inferred from homology"/>
<feature type="binding site" evidence="10">
    <location>
        <position position="280"/>
    </location>
    <ligand>
        <name>Zn(2+)</name>
        <dbReference type="ChEBI" id="CHEBI:29105"/>
    </ligand>
</feature>
<feature type="binding site" evidence="10">
    <location>
        <position position="287"/>
    </location>
    <ligand>
        <name>Zn(2+)</name>
        <dbReference type="ChEBI" id="CHEBI:29105"/>
    </ligand>
</feature>
<reference evidence="13 14" key="1">
    <citation type="journal article" date="2016" name="Front. Microbiol.">
        <title>Microevolution Analysis of Bacillus coahuilensis Unveils Differences in Phosphorus Acquisition Strategies and Their Regulation.</title>
        <authorList>
            <person name="Gomez-Lunar Z."/>
            <person name="Hernandez-Gonzalez I."/>
            <person name="Rodriguez-Torres M.D."/>
            <person name="Souza V."/>
            <person name="Olmedo-Alvarez G."/>
        </authorList>
    </citation>
    <scope>NUCLEOTIDE SEQUENCE [LARGE SCALE GENOMIC DNA]</scope>
    <source>
        <strain evidence="14">p1.1.43</strain>
    </source>
</reference>
<keyword evidence="5 10" id="KW-0547">Nucleotide-binding</keyword>
<keyword evidence="4 10" id="KW-0699">rRNA-binding</keyword>
<keyword evidence="1 10" id="KW-0963">Cytoplasm</keyword>
<dbReference type="AlphaFoldDB" id="A0A147K831"/>
<dbReference type="STRING" id="1150625.Q75_09245"/>
<dbReference type="Gene3D" id="3.40.50.300">
    <property type="entry name" value="P-loop containing nucleotide triphosphate hydrolases"/>
    <property type="match status" value="1"/>
</dbReference>
<protein>
    <recommendedName>
        <fullName evidence="10">Small ribosomal subunit biogenesis GTPase RsgA</fullName>
        <ecNumber evidence="10">3.6.1.-</ecNumber>
    </recommendedName>
</protein>
<dbReference type="PATRIC" id="fig|1150625.3.peg.1960"/>
<sequence length="347" mass="39068">MNELMNLGFQPFFEDQLTQTEWTIGRIATASNGIYKILSGTGDIQGRLSGKFHHDVQTMRDFPCVGDWVLFKNLPNENKGIIQQVFKRKTLLSRQAAGDKQEEQLMAANIDTVFLVNALNKDFNLRRMERYLTQVYESGASPVFILTKKDLSPDAAEKVAAVESIAFGVPVLSINTFDQDDLTKVKTFIQSGKTISLIGSSGVGKSTLINSLLGYEIQKTGGVREEDSKGRHTTTHRELFVIPEGGIIIDTPGMRELQLWVDEETTSEAFQDIKKLATDCRFRDCKHLREPGCAIKNAIDLGTLAPERYQSYLKLQNEARFLDLKEEHGVHRAAKIQGKERRKQNNK</sequence>
<comment type="similarity">
    <text evidence="10">Belongs to the TRAFAC class YlqF/YawG GTPase family. RsgA subfamily.</text>
</comment>
<keyword evidence="6 10" id="KW-0378">Hydrolase</keyword>
<dbReference type="InterPro" id="IPR027417">
    <property type="entry name" value="P-loop_NTPase"/>
</dbReference>
<comment type="subunit">
    <text evidence="10">Monomer. Associates with 30S ribosomal subunit, binds 16S rRNA.</text>
</comment>
<comment type="function">
    <text evidence="10">One of several proteins that assist in the late maturation steps of the functional core of the 30S ribosomal subunit. Helps release RbfA from mature subunits. May play a role in the assembly of ribosomal proteins into the subunit. Circularly permuted GTPase that catalyzes slow GTP hydrolysis, GTPase activity is stimulated by the 30S ribosomal subunit.</text>
</comment>
<dbReference type="Proteomes" id="UP000074108">
    <property type="component" value="Unassembled WGS sequence"/>
</dbReference>
<comment type="subcellular location">
    <subcellularLocation>
        <location evidence="10">Cytoplasm</location>
    </subcellularLocation>
</comment>
<feature type="binding site" evidence="10">
    <location>
        <begin position="147"/>
        <end position="150"/>
    </location>
    <ligand>
        <name>GTP</name>
        <dbReference type="ChEBI" id="CHEBI:37565"/>
    </ligand>
</feature>
<evidence type="ECO:0000259" key="12">
    <source>
        <dbReference type="PROSITE" id="PS51721"/>
    </source>
</evidence>
<evidence type="ECO:0000313" key="14">
    <source>
        <dbReference type="Proteomes" id="UP000074108"/>
    </source>
</evidence>
<evidence type="ECO:0000256" key="7">
    <source>
        <dbReference type="ARBA" id="ARBA00022833"/>
    </source>
</evidence>
<dbReference type="GO" id="GO:0042274">
    <property type="term" value="P:ribosomal small subunit biogenesis"/>
    <property type="evidence" value="ECO:0007669"/>
    <property type="project" value="UniProtKB-UniRule"/>
</dbReference>
<feature type="binding site" evidence="10">
    <location>
        <position position="285"/>
    </location>
    <ligand>
        <name>Zn(2+)</name>
        <dbReference type="ChEBI" id="CHEBI:29105"/>
    </ligand>
</feature>
<keyword evidence="2 10" id="KW-0690">Ribosome biogenesis</keyword>
<dbReference type="GO" id="GO:0046872">
    <property type="term" value="F:metal ion binding"/>
    <property type="evidence" value="ECO:0007669"/>
    <property type="project" value="UniProtKB-KW"/>
</dbReference>
<keyword evidence="7 10" id="KW-0862">Zinc</keyword>
<evidence type="ECO:0000256" key="8">
    <source>
        <dbReference type="ARBA" id="ARBA00022884"/>
    </source>
</evidence>
<evidence type="ECO:0000256" key="5">
    <source>
        <dbReference type="ARBA" id="ARBA00022741"/>
    </source>
</evidence>
<dbReference type="GO" id="GO:0019843">
    <property type="term" value="F:rRNA binding"/>
    <property type="evidence" value="ECO:0007669"/>
    <property type="project" value="UniProtKB-KW"/>
</dbReference>
<name>A0A147K831_9BACI</name>
<dbReference type="PROSITE" id="PS51721">
    <property type="entry name" value="G_CP"/>
    <property type="match status" value="1"/>
</dbReference>
<evidence type="ECO:0000256" key="1">
    <source>
        <dbReference type="ARBA" id="ARBA00022490"/>
    </source>
</evidence>
<organism evidence="13 14">
    <name type="scientific">Bacillus coahuilensis p1.1.43</name>
    <dbReference type="NCBI Taxonomy" id="1150625"/>
    <lineage>
        <taxon>Bacteria</taxon>
        <taxon>Bacillati</taxon>
        <taxon>Bacillota</taxon>
        <taxon>Bacilli</taxon>
        <taxon>Bacillales</taxon>
        <taxon>Bacillaceae</taxon>
        <taxon>Bacillus</taxon>
    </lineage>
</organism>
<evidence type="ECO:0000256" key="2">
    <source>
        <dbReference type="ARBA" id="ARBA00022517"/>
    </source>
</evidence>
<keyword evidence="8 10" id="KW-0694">RNA-binding</keyword>
<dbReference type="InterPro" id="IPR031944">
    <property type="entry name" value="RsgA_N"/>
</dbReference>
<gene>
    <name evidence="10" type="primary">rsgA</name>
    <name evidence="13" type="ORF">Q75_09245</name>
</gene>
<evidence type="ECO:0000313" key="13">
    <source>
        <dbReference type="EMBL" id="KUP06313.1"/>
    </source>
</evidence>
<dbReference type="EC" id="3.6.1.-" evidence="10"/>
<feature type="binding site" evidence="10">
    <location>
        <position position="293"/>
    </location>
    <ligand>
        <name>Zn(2+)</name>
        <dbReference type="ChEBI" id="CHEBI:29105"/>
    </ligand>
</feature>
<dbReference type="Gene3D" id="2.40.50.140">
    <property type="entry name" value="Nucleic acid-binding proteins"/>
    <property type="match status" value="1"/>
</dbReference>
<keyword evidence="3 10" id="KW-0479">Metal-binding</keyword>
<evidence type="ECO:0000256" key="6">
    <source>
        <dbReference type="ARBA" id="ARBA00022801"/>
    </source>
</evidence>
<dbReference type="SUPFAM" id="SSF50249">
    <property type="entry name" value="Nucleic acid-binding proteins"/>
    <property type="match status" value="1"/>
</dbReference>
<comment type="cofactor">
    <cofactor evidence="10">
        <name>Zn(2+)</name>
        <dbReference type="ChEBI" id="CHEBI:29105"/>
    </cofactor>
    <text evidence="10">Binds 1 zinc ion per subunit.</text>
</comment>
<dbReference type="EMBL" id="LDYG01000029">
    <property type="protein sequence ID" value="KUP06313.1"/>
    <property type="molecule type" value="Genomic_DNA"/>
</dbReference>
<dbReference type="PROSITE" id="PS50936">
    <property type="entry name" value="ENGC_GTPASE"/>
    <property type="match status" value="1"/>
</dbReference>
<dbReference type="CDD" id="cd01854">
    <property type="entry name" value="YjeQ_EngC"/>
    <property type="match status" value="1"/>
</dbReference>
<dbReference type="Gene3D" id="1.10.40.50">
    <property type="entry name" value="Probable gtpase engc, domain 3"/>
    <property type="match status" value="1"/>
</dbReference>
<accession>A0A147K831</accession>
<dbReference type="Pfam" id="PF03193">
    <property type="entry name" value="RsgA_GTPase"/>
    <property type="match status" value="1"/>
</dbReference>
<dbReference type="PANTHER" id="PTHR32120:SF10">
    <property type="entry name" value="SMALL RIBOSOMAL SUBUNIT BIOGENESIS GTPASE RSGA"/>
    <property type="match status" value="1"/>
</dbReference>
<dbReference type="HAMAP" id="MF_01820">
    <property type="entry name" value="GTPase_RsgA"/>
    <property type="match status" value="1"/>
</dbReference>
<comment type="caution">
    <text evidence="13">The sequence shown here is derived from an EMBL/GenBank/DDBJ whole genome shotgun (WGS) entry which is preliminary data.</text>
</comment>
<evidence type="ECO:0000256" key="10">
    <source>
        <dbReference type="HAMAP-Rule" id="MF_01820"/>
    </source>
</evidence>
<dbReference type="OrthoDB" id="9809485at2"/>
<keyword evidence="9 10" id="KW-0342">GTP-binding</keyword>
<dbReference type="InterPro" id="IPR030378">
    <property type="entry name" value="G_CP_dom"/>
</dbReference>
<dbReference type="GO" id="GO:0005525">
    <property type="term" value="F:GTP binding"/>
    <property type="evidence" value="ECO:0007669"/>
    <property type="project" value="UniProtKB-UniRule"/>
</dbReference>
<dbReference type="SUPFAM" id="SSF52540">
    <property type="entry name" value="P-loop containing nucleoside triphosphate hydrolases"/>
    <property type="match status" value="1"/>
</dbReference>
<dbReference type="NCBIfam" id="TIGR00157">
    <property type="entry name" value="ribosome small subunit-dependent GTPase A"/>
    <property type="match status" value="1"/>
</dbReference>
<feature type="binding site" evidence="10">
    <location>
        <begin position="199"/>
        <end position="207"/>
    </location>
    <ligand>
        <name>GTP</name>
        <dbReference type="ChEBI" id="CHEBI:37565"/>
    </ligand>
</feature>
<evidence type="ECO:0000256" key="4">
    <source>
        <dbReference type="ARBA" id="ARBA00022730"/>
    </source>
</evidence>